<sequence length="71" mass="8333">MHPNKAKQRSEIDKKVLFFVKKETLNMTSSTVILVRLSYSNLTFQIGITYITNRVVLFVYYKVRTYLAAKL</sequence>
<protein>
    <submittedName>
        <fullName evidence="1">Uncharacterized protein</fullName>
    </submittedName>
</protein>
<organism evidence="1 2">
    <name type="scientific">Aliivibrio fischeri</name>
    <name type="common">Vibrio fischeri</name>
    <dbReference type="NCBI Taxonomy" id="668"/>
    <lineage>
        <taxon>Bacteria</taxon>
        <taxon>Pseudomonadati</taxon>
        <taxon>Pseudomonadota</taxon>
        <taxon>Gammaproteobacteria</taxon>
        <taxon>Vibrionales</taxon>
        <taxon>Vibrionaceae</taxon>
        <taxon>Aliivibrio</taxon>
    </lineage>
</organism>
<reference evidence="1 2" key="1">
    <citation type="submission" date="2019-07" db="EMBL/GenBank/DDBJ databases">
        <title>Whole genome shotgun sequence of Aliivibrio fischeri NBRC 101058.</title>
        <authorList>
            <person name="Hosoyama A."/>
            <person name="Uohara A."/>
            <person name="Ohji S."/>
            <person name="Ichikawa N."/>
        </authorList>
    </citation>
    <scope>NUCLEOTIDE SEQUENCE [LARGE SCALE GENOMIC DNA]</scope>
    <source>
        <strain evidence="1 2">NBRC 101058</strain>
    </source>
</reference>
<dbReference type="AlphaFoldDB" id="A0A510UEY4"/>
<accession>A0A510UEY4</accession>
<dbReference type="Proteomes" id="UP000321787">
    <property type="component" value="Unassembled WGS sequence"/>
</dbReference>
<proteinExistence type="predicted"/>
<evidence type="ECO:0000313" key="1">
    <source>
        <dbReference type="EMBL" id="GEK13106.1"/>
    </source>
</evidence>
<gene>
    <name evidence="1" type="ORF">AFI02nite_11420</name>
</gene>
<evidence type="ECO:0000313" key="2">
    <source>
        <dbReference type="Proteomes" id="UP000321787"/>
    </source>
</evidence>
<comment type="caution">
    <text evidence="1">The sequence shown here is derived from an EMBL/GenBank/DDBJ whole genome shotgun (WGS) entry which is preliminary data.</text>
</comment>
<name>A0A510UEY4_ALIFS</name>
<dbReference type="EMBL" id="BJTZ01000004">
    <property type="protein sequence ID" value="GEK13106.1"/>
    <property type="molecule type" value="Genomic_DNA"/>
</dbReference>